<dbReference type="EMBL" id="MLHV01000016">
    <property type="protein sequence ID" value="OHT97151.1"/>
    <property type="molecule type" value="Genomic_DNA"/>
</dbReference>
<name>A0A1Q9W8M9_9MYCO</name>
<protein>
    <submittedName>
        <fullName evidence="1">Uncharacterized protein</fullName>
    </submittedName>
</protein>
<dbReference type="STRING" id="1908205.BKG60_19155"/>
<dbReference type="RefSeq" id="WP_019345321.1">
    <property type="nucleotide sequence ID" value="NZ_MLCL01000073.1"/>
</dbReference>
<dbReference type="OrthoDB" id="5538531at2"/>
<evidence type="ECO:0000313" key="1">
    <source>
        <dbReference type="EMBL" id="OHT97151.1"/>
    </source>
</evidence>
<accession>A0A1S1JZB6</accession>
<comment type="caution">
    <text evidence="1">The sequence shown here is derived from an EMBL/GenBank/DDBJ whole genome shotgun (WGS) entry which is preliminary data.</text>
</comment>
<reference evidence="1 2" key="1">
    <citation type="submission" date="2016-10" db="EMBL/GenBank/DDBJ databases">
        <title>Evaluation of Human, Animal and Environmental Mycobacterium chelonae Isolates by Core Genome Phylogenomic Analysis, Targeted Gene Comparison, and Anti-microbial Susceptibility Patterns: A Tale of Mistaken Identities.</title>
        <authorList>
            <person name="Fogelson S.B."/>
            <person name="Camus A.C."/>
            <person name="Lorenz W."/>
            <person name="Vasireddy R."/>
            <person name="Vasireddy S."/>
            <person name="Smith T."/>
            <person name="Brown-Elliott B.A."/>
            <person name="Wallace R.J.Jr."/>
            <person name="Hasan N.A."/>
            <person name="Reischl U."/>
            <person name="Sanchez S."/>
        </authorList>
    </citation>
    <scope>NUCLEOTIDE SEQUENCE [LARGE SCALE GENOMIC DNA]</scope>
    <source>
        <strain evidence="1 2">24999</strain>
    </source>
</reference>
<proteinExistence type="predicted"/>
<evidence type="ECO:0000313" key="2">
    <source>
        <dbReference type="Proteomes" id="UP000179636"/>
    </source>
</evidence>
<dbReference type="AlphaFoldDB" id="A0A1Q9W8M9"/>
<organism evidence="1 2">
    <name type="scientific">Mycobacterium syngnathidarum</name>
    <dbReference type="NCBI Taxonomy" id="1908205"/>
    <lineage>
        <taxon>Bacteria</taxon>
        <taxon>Bacillati</taxon>
        <taxon>Actinomycetota</taxon>
        <taxon>Actinomycetes</taxon>
        <taxon>Mycobacteriales</taxon>
        <taxon>Mycobacteriaceae</taxon>
        <taxon>Mycobacterium</taxon>
    </lineage>
</organism>
<sequence>MSDFVSDGIEQPIDFSYDACWFECAQCGDRVVMTFEDRDRGQSRTCSSGHDVSARTEYPALTDLADAATDPDVIERLAWYHSSTRADWPPTDESPSASATHLGTFESAIENMFRRMQNQSDADSQFYLHRVRISCPLAEMSPLGEEPTDFMGNVWLSALYEAGYRVVRYVNVHEHPGSISLAVVPSVITHVQTLAVPLNLDTEESAASREIFASYTAELDEVEARRPSTEGLRRMDLLMRRTPEIAAIADADHECDQAMWATEDRYKRAMTNEHVPLAGYRTRSKLLDARRYSRSDRVAAHHMFRLLAELVQNPARTLAALQAQPVREVIPDP</sequence>
<gene>
    <name evidence="1" type="ORF">BKG61_18035</name>
</gene>
<accession>A0A1Q9W8M9</accession>
<dbReference type="Proteomes" id="UP000179636">
    <property type="component" value="Unassembled WGS sequence"/>
</dbReference>
<keyword evidence="2" id="KW-1185">Reference proteome</keyword>